<dbReference type="PANTHER" id="PTHR43190:SF3">
    <property type="entry name" value="N-ACETYL-D-GLUCOSAMINE KINASE"/>
    <property type="match status" value="1"/>
</dbReference>
<accession>A0A8G2BXX8</accession>
<proteinExistence type="predicted"/>
<dbReference type="Proteomes" id="UP000236725">
    <property type="component" value="Unassembled WGS sequence"/>
</dbReference>
<sequence length="284" mass="32331">MILIADSGSTKTSWCLVDSGKKIVEFSTEGYNPCYVGEDYITRSLRGALPPCFSWDEVREVHFYGAGCYEEEFLIIRRGLQPVFPKARLFVAMDLLGSARALLGNKPGFAAILGTGTNSCLYDGVNVTHNIDSLGFLLGDEGSGGYIGKCIIRDYIREDMPVEIRRFFQNQYQLSGEELVHRIYMDKMPNRYCANFTRFLTMQCKENEYAVKLVAEAFRDFFKNIVCKYPGYESLTFNCIGSIGWVFQDILCEIVKEYNMKLGRIIREPMEGLVEYHSNNPNSI</sequence>
<reference evidence="1 2" key="1">
    <citation type="submission" date="2016-10" db="EMBL/GenBank/DDBJ databases">
        <authorList>
            <person name="Varghese N."/>
            <person name="Submissions S."/>
        </authorList>
    </citation>
    <scope>NUCLEOTIDE SEQUENCE [LARGE SCALE GENOMIC DNA]</scope>
    <source>
        <strain evidence="1 2">DSM 29073</strain>
    </source>
</reference>
<dbReference type="CDD" id="cd24079">
    <property type="entry name" value="ASKHA_NBD_PG1100-like"/>
    <property type="match status" value="1"/>
</dbReference>
<keyword evidence="2" id="KW-1185">Reference proteome</keyword>
<dbReference type="Gene3D" id="3.30.420.40">
    <property type="match status" value="2"/>
</dbReference>
<name>A0A8G2BXX8_9BACT</name>
<evidence type="ECO:0000313" key="1">
    <source>
        <dbReference type="EMBL" id="SEG10742.1"/>
    </source>
</evidence>
<dbReference type="RefSeq" id="WP_099464555.1">
    <property type="nucleotide sequence ID" value="NZ_FNVS01000015.1"/>
</dbReference>
<dbReference type="AlphaFoldDB" id="A0A8G2BXX8"/>
<comment type="caution">
    <text evidence="1">The sequence shown here is derived from an EMBL/GenBank/DDBJ whole genome shotgun (WGS) entry which is preliminary data.</text>
</comment>
<dbReference type="PANTHER" id="PTHR43190">
    <property type="entry name" value="N-ACETYL-D-GLUCOSAMINE KINASE"/>
    <property type="match status" value="1"/>
</dbReference>
<protein>
    <submittedName>
        <fullName evidence="1">BadF-type ATPase</fullName>
    </submittedName>
</protein>
<gene>
    <name evidence="1" type="ORF">SAMN05444001_11516</name>
</gene>
<dbReference type="EMBL" id="FNVS01000015">
    <property type="protein sequence ID" value="SEG10742.1"/>
    <property type="molecule type" value="Genomic_DNA"/>
</dbReference>
<organism evidence="1 2">
    <name type="scientific">Parabacteroides chinchillae</name>
    <dbReference type="NCBI Taxonomy" id="871327"/>
    <lineage>
        <taxon>Bacteria</taxon>
        <taxon>Pseudomonadati</taxon>
        <taxon>Bacteroidota</taxon>
        <taxon>Bacteroidia</taxon>
        <taxon>Bacteroidales</taxon>
        <taxon>Tannerellaceae</taxon>
        <taxon>Parabacteroides</taxon>
    </lineage>
</organism>
<dbReference type="Gene3D" id="1.10.720.160">
    <property type="match status" value="1"/>
</dbReference>
<dbReference type="SUPFAM" id="SSF53067">
    <property type="entry name" value="Actin-like ATPase domain"/>
    <property type="match status" value="2"/>
</dbReference>
<evidence type="ECO:0000313" key="2">
    <source>
        <dbReference type="Proteomes" id="UP000236725"/>
    </source>
</evidence>
<dbReference type="InterPro" id="IPR043129">
    <property type="entry name" value="ATPase_NBD"/>
</dbReference>
<dbReference type="InterPro" id="IPR052519">
    <property type="entry name" value="Euk-type_GlcNAc_Kinase"/>
</dbReference>